<dbReference type="InterPro" id="IPR000601">
    <property type="entry name" value="PKD_dom"/>
</dbReference>
<feature type="domain" description="PKD" evidence="3">
    <location>
        <begin position="302"/>
        <end position="356"/>
    </location>
</feature>
<feature type="transmembrane region" description="Helical" evidence="2">
    <location>
        <begin position="95"/>
        <end position="115"/>
    </location>
</feature>
<accession>A0A2H0RGS3</accession>
<dbReference type="Pfam" id="PF18911">
    <property type="entry name" value="PKD_4"/>
    <property type="match status" value="1"/>
</dbReference>
<dbReference type="Proteomes" id="UP000230906">
    <property type="component" value="Unassembled WGS sequence"/>
</dbReference>
<dbReference type="InterPro" id="IPR013783">
    <property type="entry name" value="Ig-like_fold"/>
</dbReference>
<protein>
    <recommendedName>
        <fullName evidence="3">PKD domain-containing protein</fullName>
    </recommendedName>
</protein>
<dbReference type="EMBL" id="PCYJ01000007">
    <property type="protein sequence ID" value="PIR45630.1"/>
    <property type="molecule type" value="Genomic_DNA"/>
</dbReference>
<dbReference type="AlphaFoldDB" id="A0A2H0RGS3"/>
<keyword evidence="2" id="KW-0812">Transmembrane</keyword>
<dbReference type="Gene3D" id="2.60.40.10">
    <property type="entry name" value="Immunoglobulins"/>
    <property type="match status" value="1"/>
</dbReference>
<dbReference type="CDD" id="cd00146">
    <property type="entry name" value="PKD"/>
    <property type="match status" value="1"/>
</dbReference>
<keyword evidence="2" id="KW-0472">Membrane</keyword>
<sequence length="511" mass="54776">MWPICSPAGRLNPSVIARKARSFRWARGAGPARCWASTLPGDWRGSCGERSIGLRCRQPARSCRFWWIGSSSPSRRAISRSSLLPKMISINKNKIIWSVLFWSLIVVPVYAAPVVTELKLNGTGNNAELDPSGDWKVDIALSANEPVKWNTISICATSDSVCNRTSAVKYFTQTSNFTTSAAKSWNGQTTSKNPVANGDYKIKVTAKNEAGEETIKEFSSPVITIIAGSGSGVTSGDSNDDSTDQTSDDSDYSVLSSQAEASSFATKKSWQIGIGKDRSVLAGARVAFKIDDNAAASQQAIYQWSFGDGARVRGKVASHTYRHPGTYLVVVTADNRAGQEAVARVKVKVSAAKVAVSFLDSTGSVKLANKNGEEINLGSFSLTADEQKPFVFPADTIIGVGQEIVVDESISGLEFGAHLALFDPTGRVVAESGLAADKREETMVKLEQLQSSLREAQIQLAARTTSNRLAAVSAPSANPPSLAGASNTLNTIVLEREGDSLLSWLRKLFKL</sequence>
<evidence type="ECO:0000259" key="3">
    <source>
        <dbReference type="PROSITE" id="PS50093"/>
    </source>
</evidence>
<keyword evidence="2" id="KW-1133">Transmembrane helix</keyword>
<feature type="region of interest" description="Disordered" evidence="1">
    <location>
        <begin position="230"/>
        <end position="252"/>
    </location>
</feature>
<name>A0A2H0RGS3_9BACT</name>
<evidence type="ECO:0000313" key="4">
    <source>
        <dbReference type="EMBL" id="PIR45630.1"/>
    </source>
</evidence>
<evidence type="ECO:0000313" key="5">
    <source>
        <dbReference type="Proteomes" id="UP000230906"/>
    </source>
</evidence>
<gene>
    <name evidence="4" type="ORF">COV09_00330</name>
</gene>
<dbReference type="Gene3D" id="2.60.40.4070">
    <property type="match status" value="1"/>
</dbReference>
<organism evidence="4 5">
    <name type="scientific">Candidatus Vogelbacteria bacterium CG10_big_fil_rev_8_21_14_0_10_50_13</name>
    <dbReference type="NCBI Taxonomy" id="1975044"/>
    <lineage>
        <taxon>Bacteria</taxon>
        <taxon>Candidatus Vogeliibacteriota</taxon>
    </lineage>
</organism>
<dbReference type="InterPro" id="IPR035986">
    <property type="entry name" value="PKD_dom_sf"/>
</dbReference>
<reference evidence="4 5" key="1">
    <citation type="submission" date="2017-09" db="EMBL/GenBank/DDBJ databases">
        <title>Depth-based differentiation of microbial function through sediment-hosted aquifers and enrichment of novel symbionts in the deep terrestrial subsurface.</title>
        <authorList>
            <person name="Probst A.J."/>
            <person name="Ladd B."/>
            <person name="Jarett J.K."/>
            <person name="Geller-Mcgrath D.E."/>
            <person name="Sieber C.M."/>
            <person name="Emerson J.B."/>
            <person name="Anantharaman K."/>
            <person name="Thomas B.C."/>
            <person name="Malmstrom R."/>
            <person name="Stieglmeier M."/>
            <person name="Klingl A."/>
            <person name="Woyke T."/>
            <person name="Ryan C.M."/>
            <person name="Banfield J.F."/>
        </authorList>
    </citation>
    <scope>NUCLEOTIDE SEQUENCE [LARGE SCALE GENOMIC DNA]</scope>
    <source>
        <strain evidence="4">CG10_big_fil_rev_8_21_14_0_10_50_13</strain>
    </source>
</reference>
<evidence type="ECO:0000256" key="2">
    <source>
        <dbReference type="SAM" id="Phobius"/>
    </source>
</evidence>
<proteinExistence type="predicted"/>
<feature type="compositionally biased region" description="Acidic residues" evidence="1">
    <location>
        <begin position="238"/>
        <end position="251"/>
    </location>
</feature>
<dbReference type="PROSITE" id="PS50093">
    <property type="entry name" value="PKD"/>
    <property type="match status" value="1"/>
</dbReference>
<comment type="caution">
    <text evidence="4">The sequence shown here is derived from an EMBL/GenBank/DDBJ whole genome shotgun (WGS) entry which is preliminary data.</text>
</comment>
<dbReference type="InterPro" id="IPR022409">
    <property type="entry name" value="PKD/Chitinase_dom"/>
</dbReference>
<evidence type="ECO:0000256" key="1">
    <source>
        <dbReference type="SAM" id="MobiDB-lite"/>
    </source>
</evidence>
<dbReference type="SUPFAM" id="SSF49299">
    <property type="entry name" value="PKD domain"/>
    <property type="match status" value="1"/>
</dbReference>
<dbReference type="SMART" id="SM00089">
    <property type="entry name" value="PKD"/>
    <property type="match status" value="1"/>
</dbReference>